<evidence type="ECO:0000256" key="1">
    <source>
        <dbReference type="SAM" id="Phobius"/>
    </source>
</evidence>
<accession>A0ABW0QKS5</accession>
<keyword evidence="1" id="KW-1133">Transmembrane helix</keyword>
<reference evidence="3" key="1">
    <citation type="journal article" date="2019" name="Int. J. Syst. Evol. Microbiol.">
        <title>The Global Catalogue of Microorganisms (GCM) 10K type strain sequencing project: providing services to taxonomists for standard genome sequencing and annotation.</title>
        <authorList>
            <consortium name="The Broad Institute Genomics Platform"/>
            <consortium name="The Broad Institute Genome Sequencing Center for Infectious Disease"/>
            <person name="Wu L."/>
            <person name="Ma J."/>
        </authorList>
    </citation>
    <scope>NUCLEOTIDE SEQUENCE [LARGE SCALE GENOMIC DNA]</scope>
    <source>
        <strain evidence="3">CGMCC 1.16619</strain>
    </source>
</reference>
<proteinExistence type="predicted"/>
<dbReference type="RefSeq" id="WP_377318066.1">
    <property type="nucleotide sequence ID" value="NZ_JBHSNF010000001.1"/>
</dbReference>
<evidence type="ECO:0000313" key="2">
    <source>
        <dbReference type="EMBL" id="MFC5525206.1"/>
    </source>
</evidence>
<keyword evidence="1" id="KW-0812">Transmembrane</keyword>
<organism evidence="2 3">
    <name type="scientific">Rhodanobacter ginsengisoli</name>
    <dbReference type="NCBI Taxonomy" id="418646"/>
    <lineage>
        <taxon>Bacteria</taxon>
        <taxon>Pseudomonadati</taxon>
        <taxon>Pseudomonadota</taxon>
        <taxon>Gammaproteobacteria</taxon>
        <taxon>Lysobacterales</taxon>
        <taxon>Rhodanobacteraceae</taxon>
        <taxon>Rhodanobacter</taxon>
    </lineage>
</organism>
<protein>
    <submittedName>
        <fullName evidence="2">Uncharacterized protein</fullName>
    </submittedName>
</protein>
<keyword evidence="1" id="KW-0472">Membrane</keyword>
<dbReference type="Proteomes" id="UP001596114">
    <property type="component" value="Unassembled WGS sequence"/>
</dbReference>
<dbReference type="EMBL" id="JBHSNF010000001">
    <property type="protein sequence ID" value="MFC5525206.1"/>
    <property type="molecule type" value="Genomic_DNA"/>
</dbReference>
<comment type="caution">
    <text evidence="2">The sequence shown here is derived from an EMBL/GenBank/DDBJ whole genome shotgun (WGS) entry which is preliminary data.</text>
</comment>
<evidence type="ECO:0000313" key="3">
    <source>
        <dbReference type="Proteomes" id="UP001596114"/>
    </source>
</evidence>
<feature type="transmembrane region" description="Helical" evidence="1">
    <location>
        <begin position="6"/>
        <end position="23"/>
    </location>
</feature>
<sequence length="80" mass="8818">MDPVTWIYIIVMVIALILSVALAPKPKNAKPPALSDFDVPTVEDGREVMDFGGTVWIDDPNITWYGDLKVYPPIQTSSGK</sequence>
<gene>
    <name evidence="2" type="ORF">ACFPPA_05565</name>
</gene>
<name>A0ABW0QKS5_9GAMM</name>
<keyword evidence="3" id="KW-1185">Reference proteome</keyword>